<accession>A0AA39Y6D7</accession>
<evidence type="ECO:0008006" key="13">
    <source>
        <dbReference type="Google" id="ProtNLM"/>
    </source>
</evidence>
<keyword evidence="6" id="KW-0418">Kinase</keyword>
<evidence type="ECO:0000256" key="2">
    <source>
        <dbReference type="ARBA" id="ARBA00022525"/>
    </source>
</evidence>
<dbReference type="PROSITE" id="PS50234">
    <property type="entry name" value="VWFA"/>
    <property type="match status" value="1"/>
</dbReference>
<protein>
    <recommendedName>
        <fullName evidence="13">Alpha-type protein kinase domain-containing protein</fullName>
    </recommendedName>
</protein>
<dbReference type="AlphaFoldDB" id="A0AA39Y6D7"/>
<feature type="signal peptide" evidence="8">
    <location>
        <begin position="1"/>
        <end position="19"/>
    </location>
</feature>
<keyword evidence="4" id="KW-0808">Transferase</keyword>
<dbReference type="CDD" id="cd04515">
    <property type="entry name" value="Alpha_kinase"/>
    <property type="match status" value="1"/>
</dbReference>
<dbReference type="CDD" id="cd00198">
    <property type="entry name" value="vWFA"/>
    <property type="match status" value="1"/>
</dbReference>
<keyword evidence="3" id="KW-0723">Serine/threonine-protein kinase</keyword>
<feature type="domain" description="Alpha-type protein kinase" evidence="10">
    <location>
        <begin position="483"/>
        <end position="696"/>
    </location>
</feature>
<dbReference type="InterPro" id="IPR011009">
    <property type="entry name" value="Kinase-like_dom_sf"/>
</dbReference>
<dbReference type="EMBL" id="JAULSV010000004">
    <property type="protein sequence ID" value="KAK0646891.1"/>
    <property type="molecule type" value="Genomic_DNA"/>
</dbReference>
<evidence type="ECO:0000256" key="6">
    <source>
        <dbReference type="ARBA" id="ARBA00022777"/>
    </source>
</evidence>
<dbReference type="InterPro" id="IPR052969">
    <property type="entry name" value="Thr-specific_kinase-like"/>
</dbReference>
<evidence type="ECO:0000256" key="3">
    <source>
        <dbReference type="ARBA" id="ARBA00022527"/>
    </source>
</evidence>
<dbReference type="Gene3D" id="3.20.200.10">
    <property type="entry name" value="MHCK/EF2 kinase"/>
    <property type="match status" value="1"/>
</dbReference>
<sequence length="803" mass="88369">MLSLALGIVFLCQRGTVRHLKDNDGCVSPKTPHAMAGLQSSGDSGAAKFRASSNTTTRNPEPFRDLDEDLEQARGEATPPTPANQSHATATTTHMRLQGVQEWLENAHLGPPGPPIPSAEAIISRLKRECDSAALAPTDVRRRLRHLRRDERAAAAFTPPVTTTGLIKVVCSTDLLFLMDTTRSMRDYIEAAKSQVRSVVDDLGVAFYREAEIRIAVVGYKDHMDSPNIQFLDFTSSVSTVHSFLDRLDATGGDDPPEDVLGGLRQALEASWMHQTRCIIHIADAPPHGRTLHDLGDSDDLYPNPGSEPHKLTHQALFSQLTDLHINYALLRINGSTDLMAYNMLLAYQASSASGSLLPANKYFGQVKASPNDHDALGGRGLLFQEAELGTTLASLRHLVVRVVTASAARTGVGHVTRMTRTAAMAEPSRGLAPIIKGSKTKKKLPLDFSTPQWDYLVWFDQKLVAEGFGLEAVVHGATTLDSMMASDDNIRINVLNMTILKRRFPFAKGAVRFAFHARTWSSTHHYVAKIFQRPGERLPLFTEGMRCHALCKAFAIEFNSLVKREHSIDFAAVACFDINSSSSTVGDTCISLEPFLEGAYVKYNGNTGYVGNEPDDPVHQAAQAFSHFTFERSRGYFLVCDLQGVGNILTDPVVHSIDRNRFKLSRTNLGLPGMKLFFSSHECNDLCRQLGLQSNQAMLASGTYTFRETWPVMGDVVCCSNKLCRRILRRSAAHTAPAFPGHRWCDRCLPQLKAFSVKWLCVEPGPPHEFELSRFFFESQGLIAPRRCPEHRGGGAKAAGGC</sequence>
<dbReference type="SUPFAM" id="SSF53300">
    <property type="entry name" value="vWA-like"/>
    <property type="match status" value="1"/>
</dbReference>
<feature type="region of interest" description="Disordered" evidence="7">
    <location>
        <begin position="31"/>
        <end position="64"/>
    </location>
</feature>
<evidence type="ECO:0000259" key="10">
    <source>
        <dbReference type="PROSITE" id="PS51158"/>
    </source>
</evidence>
<evidence type="ECO:0000256" key="1">
    <source>
        <dbReference type="ARBA" id="ARBA00004613"/>
    </source>
</evidence>
<keyword evidence="12" id="KW-1185">Reference proteome</keyword>
<evidence type="ECO:0000313" key="11">
    <source>
        <dbReference type="EMBL" id="KAK0646891.1"/>
    </source>
</evidence>
<comment type="caution">
    <text evidence="11">The sequence shown here is derived from an EMBL/GenBank/DDBJ whole genome shotgun (WGS) entry which is preliminary data.</text>
</comment>
<name>A0AA39Y6D7_9PEZI</name>
<keyword evidence="5 8" id="KW-0732">Signal</keyword>
<proteinExistence type="predicted"/>
<evidence type="ECO:0000256" key="8">
    <source>
        <dbReference type="SAM" id="SignalP"/>
    </source>
</evidence>
<dbReference type="Gene3D" id="3.40.50.410">
    <property type="entry name" value="von Willebrand factor, type A domain"/>
    <property type="match status" value="1"/>
</dbReference>
<dbReference type="SMART" id="SM00811">
    <property type="entry name" value="Alpha_kinase"/>
    <property type="match status" value="1"/>
</dbReference>
<evidence type="ECO:0000256" key="7">
    <source>
        <dbReference type="SAM" id="MobiDB-lite"/>
    </source>
</evidence>
<dbReference type="PROSITE" id="PS51158">
    <property type="entry name" value="ALPHA_KINASE"/>
    <property type="match status" value="1"/>
</dbReference>
<dbReference type="InterPro" id="IPR002035">
    <property type="entry name" value="VWF_A"/>
</dbReference>
<dbReference type="Pfam" id="PF25106">
    <property type="entry name" value="VWA_4"/>
    <property type="match status" value="1"/>
</dbReference>
<gene>
    <name evidence="11" type="ORF">B0T16DRAFT_511437</name>
</gene>
<feature type="domain" description="VWFA" evidence="9">
    <location>
        <begin position="174"/>
        <end position="248"/>
    </location>
</feature>
<evidence type="ECO:0000256" key="4">
    <source>
        <dbReference type="ARBA" id="ARBA00022679"/>
    </source>
</evidence>
<comment type="subcellular location">
    <subcellularLocation>
        <location evidence="1">Secreted</location>
    </subcellularLocation>
</comment>
<organism evidence="11 12">
    <name type="scientific">Cercophora newfieldiana</name>
    <dbReference type="NCBI Taxonomy" id="92897"/>
    <lineage>
        <taxon>Eukaryota</taxon>
        <taxon>Fungi</taxon>
        <taxon>Dikarya</taxon>
        <taxon>Ascomycota</taxon>
        <taxon>Pezizomycotina</taxon>
        <taxon>Sordariomycetes</taxon>
        <taxon>Sordariomycetidae</taxon>
        <taxon>Sordariales</taxon>
        <taxon>Lasiosphaeriaceae</taxon>
        <taxon>Cercophora</taxon>
    </lineage>
</organism>
<dbReference type="InterPro" id="IPR036465">
    <property type="entry name" value="vWFA_dom_sf"/>
</dbReference>
<dbReference type="PANTHER" id="PTHR47763">
    <property type="entry name" value="ALPHA-PROTEIN KINASE VWKA"/>
    <property type="match status" value="1"/>
</dbReference>
<evidence type="ECO:0000259" key="9">
    <source>
        <dbReference type="PROSITE" id="PS50234"/>
    </source>
</evidence>
<dbReference type="Gene3D" id="3.30.200.20">
    <property type="entry name" value="Phosphorylase Kinase, domain 1"/>
    <property type="match status" value="1"/>
</dbReference>
<dbReference type="Proteomes" id="UP001174936">
    <property type="component" value="Unassembled WGS sequence"/>
</dbReference>
<dbReference type="InterPro" id="IPR004166">
    <property type="entry name" value="a-kinase_dom"/>
</dbReference>
<evidence type="ECO:0000313" key="12">
    <source>
        <dbReference type="Proteomes" id="UP001174936"/>
    </source>
</evidence>
<dbReference type="GO" id="GO:0004674">
    <property type="term" value="F:protein serine/threonine kinase activity"/>
    <property type="evidence" value="ECO:0007669"/>
    <property type="project" value="UniProtKB-KW"/>
</dbReference>
<dbReference type="InterPro" id="IPR056861">
    <property type="entry name" value="HMCN1-like_VWA"/>
</dbReference>
<dbReference type="SUPFAM" id="SSF56112">
    <property type="entry name" value="Protein kinase-like (PK-like)"/>
    <property type="match status" value="1"/>
</dbReference>
<dbReference type="GO" id="GO:0005524">
    <property type="term" value="F:ATP binding"/>
    <property type="evidence" value="ECO:0007669"/>
    <property type="project" value="InterPro"/>
</dbReference>
<dbReference type="PANTHER" id="PTHR47763:SF4">
    <property type="entry name" value="ALPHA-PROTEIN KINASE VWKA"/>
    <property type="match status" value="1"/>
</dbReference>
<reference evidence="11" key="1">
    <citation type="submission" date="2023-06" db="EMBL/GenBank/DDBJ databases">
        <title>Genome-scale phylogeny and comparative genomics of the fungal order Sordariales.</title>
        <authorList>
            <consortium name="Lawrence Berkeley National Laboratory"/>
            <person name="Hensen N."/>
            <person name="Bonometti L."/>
            <person name="Westerberg I."/>
            <person name="Brannstrom I.O."/>
            <person name="Guillou S."/>
            <person name="Cros-Aarteil S."/>
            <person name="Calhoun S."/>
            <person name="Haridas S."/>
            <person name="Kuo A."/>
            <person name="Mondo S."/>
            <person name="Pangilinan J."/>
            <person name="Riley R."/>
            <person name="Labutti K."/>
            <person name="Andreopoulos B."/>
            <person name="Lipzen A."/>
            <person name="Chen C."/>
            <person name="Yanf M."/>
            <person name="Daum C."/>
            <person name="Ng V."/>
            <person name="Clum A."/>
            <person name="Steindorff A."/>
            <person name="Ohm R."/>
            <person name="Martin F."/>
            <person name="Silar P."/>
            <person name="Natvig D."/>
            <person name="Lalanne C."/>
            <person name="Gautier V."/>
            <person name="Ament-Velasquez S.L."/>
            <person name="Kruys A."/>
            <person name="Hutchinson M.I."/>
            <person name="Powell A.J."/>
            <person name="Barry K."/>
            <person name="Miller A.N."/>
            <person name="Grigoriev I.V."/>
            <person name="Debuchy R."/>
            <person name="Gladieux P."/>
            <person name="Thoren M.H."/>
            <person name="Johannesson H."/>
        </authorList>
    </citation>
    <scope>NUCLEOTIDE SEQUENCE</scope>
    <source>
        <strain evidence="11">SMH2532-1</strain>
    </source>
</reference>
<keyword evidence="2" id="KW-0964">Secreted</keyword>
<dbReference type="Pfam" id="PF02816">
    <property type="entry name" value="Alpha_kinase"/>
    <property type="match status" value="1"/>
</dbReference>
<evidence type="ECO:0000256" key="5">
    <source>
        <dbReference type="ARBA" id="ARBA00022729"/>
    </source>
</evidence>
<feature type="chain" id="PRO_5041219170" description="Alpha-type protein kinase domain-containing protein" evidence="8">
    <location>
        <begin position="20"/>
        <end position="803"/>
    </location>
</feature>